<dbReference type="SUPFAM" id="SSF52058">
    <property type="entry name" value="L domain-like"/>
    <property type="match status" value="1"/>
</dbReference>
<gene>
    <name evidence="2" type="ORF">HKW66_Vig0240830</name>
</gene>
<reference evidence="2 3" key="1">
    <citation type="submission" date="2020-05" db="EMBL/GenBank/DDBJ databases">
        <title>Vigna angularis (adzuki bean) Var. LongXiaoDou No. 4 denovo assembly.</title>
        <authorList>
            <person name="Xiang H."/>
        </authorList>
    </citation>
    <scope>NUCLEOTIDE SEQUENCE [LARGE SCALE GENOMIC DNA]</scope>
    <source>
        <tissue evidence="2">Leaf</tissue>
    </source>
</reference>
<dbReference type="Gene3D" id="3.80.10.10">
    <property type="entry name" value="Ribonuclease Inhibitor"/>
    <property type="match status" value="1"/>
</dbReference>
<dbReference type="AlphaFoldDB" id="A0A8T0JFJ2"/>
<dbReference type="GO" id="GO:0000725">
    <property type="term" value="P:recombinational repair"/>
    <property type="evidence" value="ECO:0007669"/>
    <property type="project" value="InterPro"/>
</dbReference>
<protein>
    <recommendedName>
        <fullName evidence="1">Homologous recombination OB-fold protein OB-fold domain-containing protein</fullName>
    </recommendedName>
</protein>
<feature type="domain" description="Homologous recombination OB-fold protein OB-fold" evidence="1">
    <location>
        <begin position="23"/>
        <end position="63"/>
    </location>
</feature>
<dbReference type="Pfam" id="PF15072">
    <property type="entry name" value="HROB"/>
    <property type="match status" value="1"/>
</dbReference>
<evidence type="ECO:0000259" key="1">
    <source>
        <dbReference type="Pfam" id="PF15072"/>
    </source>
</evidence>
<dbReference type="Proteomes" id="UP000743370">
    <property type="component" value="Unassembled WGS sequence"/>
</dbReference>
<proteinExistence type="predicted"/>
<organism evidence="2 3">
    <name type="scientific">Phaseolus angularis</name>
    <name type="common">Azuki bean</name>
    <name type="synonym">Vigna angularis</name>
    <dbReference type="NCBI Taxonomy" id="3914"/>
    <lineage>
        <taxon>Eukaryota</taxon>
        <taxon>Viridiplantae</taxon>
        <taxon>Streptophyta</taxon>
        <taxon>Embryophyta</taxon>
        <taxon>Tracheophyta</taxon>
        <taxon>Spermatophyta</taxon>
        <taxon>Magnoliopsida</taxon>
        <taxon>eudicotyledons</taxon>
        <taxon>Gunneridae</taxon>
        <taxon>Pentapetalae</taxon>
        <taxon>rosids</taxon>
        <taxon>fabids</taxon>
        <taxon>Fabales</taxon>
        <taxon>Fabaceae</taxon>
        <taxon>Papilionoideae</taxon>
        <taxon>50 kb inversion clade</taxon>
        <taxon>NPAAA clade</taxon>
        <taxon>indigoferoid/millettioid clade</taxon>
        <taxon>Phaseoleae</taxon>
        <taxon>Vigna</taxon>
    </lineage>
</organism>
<evidence type="ECO:0000313" key="2">
    <source>
        <dbReference type="EMBL" id="KAG2371962.1"/>
    </source>
</evidence>
<dbReference type="InterPro" id="IPR058570">
    <property type="entry name" value="HROB_OB"/>
</dbReference>
<sequence length="245" mass="27535">MVEQELHCVGNNIGTTFYSNPKTKKCDPTGTVKASVHHKAIDHPEIGPQLKVGSVIILQDVSFWSDIGCPTDDLVRLSIPIVTNKPPTRSIDDILTKLIPPLHNDKTEEETGAIEEVRHIKAGSCRYVVVLVVLRRQEAPLTKVPFFLIFHVQEIPFLHFRNLQSNGLIGRLPPELGNLRFLQELQLDRNRLQGPIRAGDNSNFASNMHGIFNSFQSSMNQHNNKHQEEPPQQEVELTLIVHAAT</sequence>
<evidence type="ECO:0000313" key="3">
    <source>
        <dbReference type="Proteomes" id="UP000743370"/>
    </source>
</evidence>
<name>A0A8T0JFJ2_PHAAN</name>
<dbReference type="InterPro" id="IPR032675">
    <property type="entry name" value="LRR_dom_sf"/>
</dbReference>
<dbReference type="EMBL" id="JABFOF010000011">
    <property type="protein sequence ID" value="KAG2371962.1"/>
    <property type="molecule type" value="Genomic_DNA"/>
</dbReference>
<comment type="caution">
    <text evidence="2">The sequence shown here is derived from an EMBL/GenBank/DDBJ whole genome shotgun (WGS) entry which is preliminary data.</text>
</comment>
<accession>A0A8T0JFJ2</accession>